<feature type="compositionally biased region" description="Basic and acidic residues" evidence="1">
    <location>
        <begin position="161"/>
        <end position="173"/>
    </location>
</feature>
<sequence>MLRTSLGSASGPIHSRACASCLIASRKHVRGRRYYSTPANDDKKNAKAALSGIIDHLKSKASSEKTTNSSSTSTPSDDSAAEADASKKPPTSDKISFSGVYTRDLFKAANPTKPEEQQKRPKNAGRKKSKRMGKSKKLERLEQGADEIEGNKPPKKKSKERKQEGDEKEENKSPKKISLKIKKKPVDPKGRILKIPTTQRAKPPTLTARQAGRRSSRGTPARKPPGPPTPLGIKVQNTIIDDLQKEDIDFKALDYDTPPVPTLSFGLDRVLFNPGVYHLRDPRSRVYNFDPDLGTIMPVTEFDFKTLKEYITSSKDETLIELARKANKKYVGSSSSMTSVLSHFHYLLSNWRPLKQDIMSKGFEDSDRQFTRLLRGPSAMFLHYKDGVYAIDADKEFDSANILMNLGKSMEKQLTVPKEQFERYRRSAPNKITQEEENAIPESYHYSTLGDFVMRSQLDAYDPRLPGSGMFDLKTRAVVSIRMSVQDYEQGLGYEIRNRFGAFESFEREYYDMIRAAFLKYSLQVRIGRMDGIFVAFHNIERIFGFQYVPLSEMDYALHGQSDTELGDREFQYSVKLWNKILDKATAKYPKQSLRIHFETSETRPARMMVVAQPVTDDEIRAIQEKNKAKIEKAQRQMLYPDEVTEEEELDLEDDTVESETAAAVADADVAVAEARVEPKTTTDTTTIGVIESQPIETETGSNAVSPTTISTSKQDLRSLIIALDKYHNNHRNIIEDAIDDINAILIAINNRKDPLKPLDPISALELKLATSSNVVQSVKHKINNILSEREAMSIRPKLFGMEVSIENFVNNRPVDRPRNFRKENNWRVVYTIKEFKTGDRGLWNHFVAMRNRREKTLSFEKKKSTDDFYLLNLRRLARQGKKFREEQDRIDREQGIVVYEALNGGSAGSGSSGRSGSA</sequence>
<dbReference type="AlphaFoldDB" id="A0A6V8HGQ5"/>
<evidence type="ECO:0000313" key="2">
    <source>
        <dbReference type="EMBL" id="GAM40860.1"/>
    </source>
</evidence>
<feature type="region of interest" description="Disordered" evidence="1">
    <location>
        <begin position="57"/>
        <end position="234"/>
    </location>
</feature>
<dbReference type="GO" id="GO:0005740">
    <property type="term" value="C:mitochondrial envelope"/>
    <property type="evidence" value="ECO:0007669"/>
    <property type="project" value="TreeGrafter"/>
</dbReference>
<dbReference type="Proteomes" id="UP000053095">
    <property type="component" value="Unassembled WGS sequence"/>
</dbReference>
<dbReference type="PANTHER" id="PTHR31014">
    <property type="entry name" value="MITOCHONDRIAL TRANSLATION SYSTEM COMPONENT PET127-RELATED"/>
    <property type="match status" value="1"/>
</dbReference>
<dbReference type="GO" id="GO:0000964">
    <property type="term" value="P:mitochondrial RNA 5'-end processing"/>
    <property type="evidence" value="ECO:0007669"/>
    <property type="project" value="TreeGrafter"/>
</dbReference>
<proteinExistence type="predicted"/>
<dbReference type="InterPro" id="IPR013943">
    <property type="entry name" value="Pet127"/>
</dbReference>
<dbReference type="EMBL" id="DF933837">
    <property type="protein sequence ID" value="GAM40860.1"/>
    <property type="molecule type" value="Genomic_DNA"/>
</dbReference>
<name>A0A6V8HGQ5_TALPI</name>
<comment type="caution">
    <text evidence="2">The sequence shown here is derived from an EMBL/GenBank/DDBJ whole genome shotgun (WGS) entry which is preliminary data.</text>
</comment>
<feature type="compositionally biased region" description="Low complexity" evidence="1">
    <location>
        <begin position="64"/>
        <end position="78"/>
    </location>
</feature>
<dbReference type="Pfam" id="PF08634">
    <property type="entry name" value="Pet127"/>
    <property type="match status" value="1"/>
</dbReference>
<keyword evidence="3" id="KW-1185">Reference proteome</keyword>
<reference evidence="3" key="1">
    <citation type="journal article" date="2015" name="Genome Announc.">
        <title>Draft genome sequence of Talaromyces cellulolyticus strain Y-94, a source of lignocellulosic biomass-degrading enzymes.</title>
        <authorList>
            <person name="Fujii T."/>
            <person name="Koike H."/>
            <person name="Sawayama S."/>
            <person name="Yano S."/>
            <person name="Inoue H."/>
        </authorList>
    </citation>
    <scope>NUCLEOTIDE SEQUENCE [LARGE SCALE GENOMIC DNA]</scope>
    <source>
        <strain evidence="3">Y-94</strain>
    </source>
</reference>
<accession>A0A6V8HGQ5</accession>
<feature type="compositionally biased region" description="Basic residues" evidence="1">
    <location>
        <begin position="120"/>
        <end position="135"/>
    </location>
</feature>
<organism evidence="2 3">
    <name type="scientific">Talaromyces pinophilus</name>
    <name type="common">Penicillium pinophilum</name>
    <dbReference type="NCBI Taxonomy" id="128442"/>
    <lineage>
        <taxon>Eukaryota</taxon>
        <taxon>Fungi</taxon>
        <taxon>Dikarya</taxon>
        <taxon>Ascomycota</taxon>
        <taxon>Pezizomycotina</taxon>
        <taxon>Eurotiomycetes</taxon>
        <taxon>Eurotiomycetidae</taxon>
        <taxon>Eurotiales</taxon>
        <taxon>Trichocomaceae</taxon>
        <taxon>Talaromyces</taxon>
        <taxon>Talaromyces sect. Talaromyces</taxon>
    </lineage>
</organism>
<feature type="compositionally biased region" description="Basic residues" evidence="1">
    <location>
        <begin position="174"/>
        <end position="183"/>
    </location>
</feature>
<evidence type="ECO:0000313" key="3">
    <source>
        <dbReference type="Proteomes" id="UP000053095"/>
    </source>
</evidence>
<dbReference type="PANTHER" id="PTHR31014:SF0">
    <property type="entry name" value="MITOCHONDRIAL TRANSLATION SYSTEM COMPONENT PET127-RELATED"/>
    <property type="match status" value="1"/>
</dbReference>
<gene>
    <name evidence="2" type="ORF">TCE0_041r13538</name>
</gene>
<protein>
    <submittedName>
        <fullName evidence="2">Uncharacterized protein</fullName>
    </submittedName>
</protein>
<evidence type="ECO:0000256" key="1">
    <source>
        <dbReference type="SAM" id="MobiDB-lite"/>
    </source>
</evidence>